<reference evidence="5 6" key="1">
    <citation type="submission" date="2015-07" db="EMBL/GenBank/DDBJ databases">
        <title>Draft Genome Sequence of Komagataeibacter intermedius Strain AF2, Isolated from Kombucha Tea.</title>
        <authorList>
            <person name="Santos R.A."/>
            <person name="Berretta A.A."/>
            <person name="Barud H.S."/>
            <person name="Ribeiro S.J."/>
            <person name="Gonzalez-Garcia L.N."/>
            <person name="Zucchi T.D."/>
            <person name="Goldman G.H."/>
            <person name="Riano-Pachon D.M."/>
        </authorList>
    </citation>
    <scope>NUCLEOTIDE SEQUENCE [LARGE SCALE GENOMIC DNA]</scope>
    <source>
        <strain evidence="5 6">AF2</strain>
    </source>
</reference>
<dbReference type="InterPro" id="IPR044946">
    <property type="entry name" value="Restrct_endonuc_typeI_TRD_sf"/>
</dbReference>
<comment type="similarity">
    <text evidence="1">Belongs to the type-I restriction system S methylase family.</text>
</comment>
<dbReference type="InterPro" id="IPR052021">
    <property type="entry name" value="Type-I_RS_S_subunit"/>
</dbReference>
<dbReference type="PANTHER" id="PTHR30408">
    <property type="entry name" value="TYPE-1 RESTRICTION ENZYME ECOKI SPECIFICITY PROTEIN"/>
    <property type="match status" value="1"/>
</dbReference>
<sequence length="432" mass="48571">MSEARQTERLGDICYIKARIGWRGLSSSEYTEDGPYLIAGQHIRGGQITWDKCDHITEQRYLESHEIILRFGDVIITKDGTIGRVARIDDLPGDATINGTMMLVRPLRRLDFRYLYHILNGRDFQKLIDDKVSGSSIPHLFQRDMVELKVELPSRDHQSKIAEVLDMLDKAIRETEAVLAKLKAMKQGLLHDLLTRGIDANGDLRPSQSEAPHLYKQTPLGWLPKEWTIFDLSEVSESIIDGPFGSNLKTAHYVEVPGVRVVRLQNIQDGYFDDTEKAFICERHAAQLVRNEVMGGDVLIASLGDDGHPVGRACLYPPHFDPAINKADCFRFRGNSICKNGYAMLYLNGANARRQVRGFEQGVTMKRINLGNLRRIRISLPSVAEQDAIEMRAVAIDAAHDNVLAEFQKLRLQKIGLMDDLLTGSTSVAPLL</sequence>
<feature type="domain" description="Type I restriction modification DNA specificity" evidence="4">
    <location>
        <begin position="7"/>
        <end position="183"/>
    </location>
</feature>
<dbReference type="Gene3D" id="3.90.220.20">
    <property type="entry name" value="DNA methylase specificity domains"/>
    <property type="match status" value="2"/>
</dbReference>
<dbReference type="GO" id="GO:0003677">
    <property type="term" value="F:DNA binding"/>
    <property type="evidence" value="ECO:0007669"/>
    <property type="project" value="UniProtKB-KW"/>
</dbReference>
<evidence type="ECO:0000313" key="6">
    <source>
        <dbReference type="Proteomes" id="UP000031553"/>
    </source>
</evidence>
<dbReference type="RefSeq" id="WP_052279986.1">
    <property type="nucleotide sequence ID" value="NZ_JUFX02000026.1"/>
</dbReference>
<dbReference type="PANTHER" id="PTHR30408:SF12">
    <property type="entry name" value="TYPE I RESTRICTION ENZYME MJAVIII SPECIFICITY SUBUNIT"/>
    <property type="match status" value="1"/>
</dbReference>
<dbReference type="Gene3D" id="1.10.287.1120">
    <property type="entry name" value="Bipartite methylase S protein"/>
    <property type="match status" value="1"/>
</dbReference>
<comment type="caution">
    <text evidence="5">The sequence shown here is derived from an EMBL/GenBank/DDBJ whole genome shotgun (WGS) entry which is preliminary data.</text>
</comment>
<feature type="domain" description="Type I restriction modification DNA specificity" evidence="4">
    <location>
        <begin position="224"/>
        <end position="389"/>
    </location>
</feature>
<evidence type="ECO:0000313" key="5">
    <source>
        <dbReference type="EMBL" id="KPH88512.1"/>
    </source>
</evidence>
<name>A0A0N1FE52_9PROT</name>
<dbReference type="AlphaFoldDB" id="A0A0N1FE52"/>
<keyword evidence="2" id="KW-0680">Restriction system</keyword>
<proteinExistence type="inferred from homology"/>
<protein>
    <submittedName>
        <fullName evidence="5">Restriction modification system DNA specificity subunit</fullName>
    </submittedName>
</protein>
<dbReference type="Proteomes" id="UP000031553">
    <property type="component" value="Unassembled WGS sequence"/>
</dbReference>
<evidence type="ECO:0000259" key="4">
    <source>
        <dbReference type="Pfam" id="PF01420"/>
    </source>
</evidence>
<dbReference type="SUPFAM" id="SSF116734">
    <property type="entry name" value="DNA methylase specificity domain"/>
    <property type="match status" value="2"/>
</dbReference>
<evidence type="ECO:0000256" key="1">
    <source>
        <dbReference type="ARBA" id="ARBA00010923"/>
    </source>
</evidence>
<dbReference type="GO" id="GO:0009307">
    <property type="term" value="P:DNA restriction-modification system"/>
    <property type="evidence" value="ECO:0007669"/>
    <property type="project" value="UniProtKB-KW"/>
</dbReference>
<dbReference type="InterPro" id="IPR000055">
    <property type="entry name" value="Restrct_endonuc_typeI_TRD"/>
</dbReference>
<dbReference type="OrthoDB" id="164285at2"/>
<dbReference type="EMBL" id="JUFX02000026">
    <property type="protein sequence ID" value="KPH88512.1"/>
    <property type="molecule type" value="Genomic_DNA"/>
</dbReference>
<dbReference type="REBASE" id="135027">
    <property type="entry name" value="S.KinAF2ORF203795P"/>
</dbReference>
<evidence type="ECO:0000256" key="2">
    <source>
        <dbReference type="ARBA" id="ARBA00022747"/>
    </source>
</evidence>
<accession>A0A0N1FE52</accession>
<organism evidence="5 6">
    <name type="scientific">Komagataeibacter intermedius AF2</name>
    <dbReference type="NCBI Taxonomy" id="1458464"/>
    <lineage>
        <taxon>Bacteria</taxon>
        <taxon>Pseudomonadati</taxon>
        <taxon>Pseudomonadota</taxon>
        <taxon>Alphaproteobacteria</taxon>
        <taxon>Acetobacterales</taxon>
        <taxon>Acetobacteraceae</taxon>
        <taxon>Komagataeibacter</taxon>
    </lineage>
</organism>
<gene>
    <name evidence="5" type="ORF">GLUCOINTEAF2_0203794</name>
</gene>
<evidence type="ECO:0000256" key="3">
    <source>
        <dbReference type="ARBA" id="ARBA00023125"/>
    </source>
</evidence>
<keyword evidence="3" id="KW-0238">DNA-binding</keyword>
<dbReference type="Pfam" id="PF01420">
    <property type="entry name" value="Methylase_S"/>
    <property type="match status" value="2"/>
</dbReference>